<keyword evidence="3" id="KW-1185">Reference proteome</keyword>
<comment type="caution">
    <text evidence="2">The sequence shown here is derived from an EMBL/GenBank/DDBJ whole genome shotgun (WGS) entry which is preliminary data.</text>
</comment>
<reference evidence="2 3" key="1">
    <citation type="submission" date="2020-08" db="EMBL/GenBank/DDBJ databases">
        <title>Sequencing the genomes of 1000 actinobacteria strains.</title>
        <authorList>
            <person name="Klenk H.-P."/>
        </authorList>
    </citation>
    <scope>NUCLEOTIDE SEQUENCE [LARGE SCALE GENOMIC DNA]</scope>
    <source>
        <strain evidence="2 3">DSM 44598</strain>
    </source>
</reference>
<sequence>MTNNPRRQQDEIAAALRASRELGPEYDEAVAASLVERVDHTIEERVKHHVALQTGANETRRGLAANNVRMVLSLVCLGVSIPATAIGAGMAGPAGIFLVWAGLIAFYLISVAGLRR</sequence>
<organism evidence="2 3">
    <name type="scientific">Nocardiopsis metallicus</name>
    <dbReference type="NCBI Taxonomy" id="179819"/>
    <lineage>
        <taxon>Bacteria</taxon>
        <taxon>Bacillati</taxon>
        <taxon>Actinomycetota</taxon>
        <taxon>Actinomycetes</taxon>
        <taxon>Streptosporangiales</taxon>
        <taxon>Nocardiopsidaceae</taxon>
        <taxon>Nocardiopsis</taxon>
    </lineage>
</organism>
<accession>A0A840WLM7</accession>
<gene>
    <name evidence="2" type="ORF">HNR07_002145</name>
</gene>
<keyword evidence="1" id="KW-0472">Membrane</keyword>
<name>A0A840WLM7_9ACTN</name>
<evidence type="ECO:0000313" key="3">
    <source>
        <dbReference type="Proteomes" id="UP000579647"/>
    </source>
</evidence>
<evidence type="ECO:0008006" key="4">
    <source>
        <dbReference type="Google" id="ProtNLM"/>
    </source>
</evidence>
<dbReference type="AlphaFoldDB" id="A0A840WLM7"/>
<protein>
    <recommendedName>
        <fullName evidence="4">Integral membrane protein</fullName>
    </recommendedName>
</protein>
<evidence type="ECO:0000256" key="1">
    <source>
        <dbReference type="SAM" id="Phobius"/>
    </source>
</evidence>
<dbReference type="RefSeq" id="WP_184364615.1">
    <property type="nucleotide sequence ID" value="NZ_BAAAKM010000002.1"/>
</dbReference>
<proteinExistence type="predicted"/>
<dbReference type="EMBL" id="JACHDO010000001">
    <property type="protein sequence ID" value="MBB5491008.1"/>
    <property type="molecule type" value="Genomic_DNA"/>
</dbReference>
<evidence type="ECO:0000313" key="2">
    <source>
        <dbReference type="EMBL" id="MBB5491008.1"/>
    </source>
</evidence>
<feature type="transmembrane region" description="Helical" evidence="1">
    <location>
        <begin position="70"/>
        <end position="88"/>
    </location>
</feature>
<dbReference type="Proteomes" id="UP000579647">
    <property type="component" value="Unassembled WGS sequence"/>
</dbReference>
<feature type="transmembrane region" description="Helical" evidence="1">
    <location>
        <begin position="94"/>
        <end position="114"/>
    </location>
</feature>
<keyword evidence="1" id="KW-0812">Transmembrane</keyword>
<keyword evidence="1" id="KW-1133">Transmembrane helix</keyword>